<reference evidence="2" key="1">
    <citation type="submission" date="2018-11" db="EMBL/GenBank/DDBJ databases">
        <title>Proposal to divide the Flavobacteriaceae and reorganize its genera based on Amino Acid Identity values calculated from whole genome sequences.</title>
        <authorList>
            <person name="Nicholson A.C."/>
            <person name="Gulvik C.A."/>
            <person name="Whitney A.M."/>
            <person name="Humrighouse B.W."/>
            <person name="Bell M."/>
            <person name="Holmes B."/>
            <person name="Steigerwalt A."/>
            <person name="Villarma A."/>
            <person name="Sheth M."/>
            <person name="Batra D."/>
            <person name="Pryor J."/>
            <person name="Bernardet J.-F."/>
            <person name="Hugo C."/>
            <person name="Kampfer P."/>
            <person name="Newman J."/>
            <person name="Mcquiston J.R."/>
        </authorList>
    </citation>
    <scope>NUCLEOTIDE SEQUENCE</scope>
    <source>
        <strain evidence="2">DSM 15235</strain>
    </source>
</reference>
<dbReference type="OrthoDB" id="853657at2"/>
<evidence type="ECO:0008006" key="6">
    <source>
        <dbReference type="Google" id="ProtNLM"/>
    </source>
</evidence>
<accession>A0A3N0W3N9</accession>
<proteinExistence type="predicted"/>
<comment type="caution">
    <text evidence="2">The sequence shown here is derived from an EMBL/GenBank/DDBJ whole genome shotgun (WGS) entry which is preliminary data.</text>
</comment>
<evidence type="ECO:0000313" key="4">
    <source>
        <dbReference type="Proteomes" id="UP000269375"/>
    </source>
</evidence>
<reference evidence="3 5" key="2">
    <citation type="submission" date="2019-03" db="EMBL/GenBank/DDBJ databases">
        <title>Genomic Encyclopedia of Archaeal and Bacterial Type Strains, Phase II (KMG-II): from individual species to whole genera.</title>
        <authorList>
            <person name="Goeker M."/>
        </authorList>
    </citation>
    <scope>NUCLEOTIDE SEQUENCE [LARGE SCALE GENOMIC DNA]</scope>
    <source>
        <strain evidence="3 5">DSM 15235</strain>
    </source>
</reference>
<dbReference type="Proteomes" id="UP000269375">
    <property type="component" value="Unassembled WGS sequence"/>
</dbReference>
<dbReference type="EMBL" id="RJTX01000001">
    <property type="protein sequence ID" value="ROH99675.1"/>
    <property type="molecule type" value="Genomic_DNA"/>
</dbReference>
<evidence type="ECO:0000313" key="5">
    <source>
        <dbReference type="Proteomes" id="UP000295709"/>
    </source>
</evidence>
<gene>
    <name evidence="3" type="ORF">BCF50_1188</name>
    <name evidence="2" type="ORF">EGI05_01930</name>
</gene>
<feature type="compositionally biased region" description="Low complexity" evidence="1">
    <location>
        <begin position="28"/>
        <end position="37"/>
    </location>
</feature>
<evidence type="ECO:0000256" key="1">
    <source>
        <dbReference type="SAM" id="MobiDB-lite"/>
    </source>
</evidence>
<dbReference type="Proteomes" id="UP000295709">
    <property type="component" value="Unassembled WGS sequence"/>
</dbReference>
<dbReference type="AlphaFoldDB" id="A0A3N0W3N9"/>
<organism evidence="2 4">
    <name type="scientific">Chryseobacterium daecheongense</name>
    <dbReference type="NCBI Taxonomy" id="192389"/>
    <lineage>
        <taxon>Bacteria</taxon>
        <taxon>Pseudomonadati</taxon>
        <taxon>Bacteroidota</taxon>
        <taxon>Flavobacteriia</taxon>
        <taxon>Flavobacteriales</taxon>
        <taxon>Weeksellaceae</taxon>
        <taxon>Chryseobacterium group</taxon>
        <taxon>Chryseobacterium</taxon>
    </lineage>
</organism>
<dbReference type="EMBL" id="SOQW01000001">
    <property type="protein sequence ID" value="TDX95410.1"/>
    <property type="molecule type" value="Genomic_DNA"/>
</dbReference>
<evidence type="ECO:0000313" key="3">
    <source>
        <dbReference type="EMBL" id="TDX95410.1"/>
    </source>
</evidence>
<keyword evidence="5" id="KW-1185">Reference proteome</keyword>
<dbReference type="RefSeq" id="WP_123261386.1">
    <property type="nucleotide sequence ID" value="NZ_RJTX01000001.1"/>
</dbReference>
<name>A0A3N0W3N9_9FLAO</name>
<feature type="region of interest" description="Disordered" evidence="1">
    <location>
        <begin position="21"/>
        <end position="44"/>
    </location>
</feature>
<protein>
    <recommendedName>
        <fullName evidence="6">Lipoprotein</fullName>
    </recommendedName>
</protein>
<evidence type="ECO:0000313" key="2">
    <source>
        <dbReference type="EMBL" id="ROH99675.1"/>
    </source>
</evidence>
<sequence length="215" mass="25100">MRTLFLIICFLTFFSCKKENNQNTGKNSTSSDSSVISQTKVDSVKNESSPVEEIKKEYEKFQDLLITKKLDSVKFEYDCNGERSGKVVFYSDKEGLRIIQHSYAEYSHFSSVENYYVKNNKPFFIFKEDVSWNFDGGTPEKPITKDDITEQRIYLQNNKAIKCLEKNYSIRSGDSHNPNPQKTANKEVNCSDEELLKTYQLLMKNKEKRRKIQCL</sequence>
<dbReference type="PROSITE" id="PS51257">
    <property type="entry name" value="PROKAR_LIPOPROTEIN"/>
    <property type="match status" value="1"/>
</dbReference>